<dbReference type="GO" id="GO:0070733">
    <property type="term" value="F:AMPylase activity"/>
    <property type="evidence" value="ECO:0007669"/>
    <property type="project" value="UniProtKB-EC"/>
</dbReference>
<dbReference type="InterPro" id="IPR003812">
    <property type="entry name" value="Fido"/>
</dbReference>
<dbReference type="Gene3D" id="1.10.3290.10">
    <property type="entry name" value="Fido-like domain"/>
    <property type="match status" value="1"/>
</dbReference>
<name>A0A7C1X5F4_9PSED</name>
<sequence>MVDKYGVGQDPYCPPGRTVLRNRLDLSDANILAQAERDLSEVAAEAIDFSPPPHDLPYLQAIHRQLFADLYDWAGELRTVDISKDQTHFCVTHRIEPEANKLFKVLADANWFQELDRGHLIAASAELFGDLNVIHPFREGNGRAQRILFEHIIVNAGFEISWWPVEAEEWIRANVDAVGCDYEGLVRVFERCVGGAIAIDCKED</sequence>
<evidence type="ECO:0000256" key="2">
    <source>
        <dbReference type="ARBA" id="ARBA00022695"/>
    </source>
</evidence>
<keyword evidence="4" id="KW-0067">ATP-binding</keyword>
<keyword evidence="3" id="KW-0547">Nucleotide-binding</keyword>
<evidence type="ECO:0000256" key="3">
    <source>
        <dbReference type="ARBA" id="ARBA00022741"/>
    </source>
</evidence>
<dbReference type="GO" id="GO:0005524">
    <property type="term" value="F:ATP binding"/>
    <property type="evidence" value="ECO:0007669"/>
    <property type="project" value="UniProtKB-KW"/>
</dbReference>
<comment type="catalytic activity">
    <reaction evidence="7">
        <text>L-tyrosyl-[protein] + ATP = O-(5'-adenylyl)-L-tyrosyl-[protein] + diphosphate</text>
        <dbReference type="Rhea" id="RHEA:54288"/>
        <dbReference type="Rhea" id="RHEA-COMP:10136"/>
        <dbReference type="Rhea" id="RHEA-COMP:13846"/>
        <dbReference type="ChEBI" id="CHEBI:30616"/>
        <dbReference type="ChEBI" id="CHEBI:33019"/>
        <dbReference type="ChEBI" id="CHEBI:46858"/>
        <dbReference type="ChEBI" id="CHEBI:83624"/>
        <dbReference type="EC" id="2.7.7.108"/>
    </reaction>
</comment>
<evidence type="ECO:0000256" key="4">
    <source>
        <dbReference type="ARBA" id="ARBA00022840"/>
    </source>
</evidence>
<evidence type="ECO:0000256" key="1">
    <source>
        <dbReference type="ARBA" id="ARBA00022679"/>
    </source>
</evidence>
<proteinExistence type="predicted"/>
<comment type="caution">
    <text evidence="9">The sequence shown here is derived from an EMBL/GenBank/DDBJ whole genome shotgun (WGS) entry which is preliminary data.</text>
</comment>
<keyword evidence="1 9" id="KW-0808">Transferase</keyword>
<dbReference type="SUPFAM" id="SSF140931">
    <property type="entry name" value="Fic-like"/>
    <property type="match status" value="1"/>
</dbReference>
<keyword evidence="2" id="KW-0548">Nucleotidyltransferase</keyword>
<evidence type="ECO:0000256" key="7">
    <source>
        <dbReference type="ARBA" id="ARBA00048696"/>
    </source>
</evidence>
<dbReference type="GO" id="GO:0051302">
    <property type="term" value="P:regulation of cell division"/>
    <property type="evidence" value="ECO:0007669"/>
    <property type="project" value="TreeGrafter"/>
</dbReference>
<dbReference type="EMBL" id="DSIN01000019">
    <property type="protein sequence ID" value="HEF26427.1"/>
    <property type="molecule type" value="Genomic_DNA"/>
</dbReference>
<dbReference type="Pfam" id="PF02661">
    <property type="entry name" value="Fic"/>
    <property type="match status" value="1"/>
</dbReference>
<dbReference type="PROSITE" id="PS51459">
    <property type="entry name" value="FIDO"/>
    <property type="match status" value="1"/>
</dbReference>
<dbReference type="InterPro" id="IPR036597">
    <property type="entry name" value="Fido-like_dom_sf"/>
</dbReference>
<evidence type="ECO:0000313" key="9">
    <source>
        <dbReference type="EMBL" id="HEF26427.1"/>
    </source>
</evidence>
<evidence type="ECO:0000256" key="6">
    <source>
        <dbReference type="ARBA" id="ARBA00047939"/>
    </source>
</evidence>
<evidence type="ECO:0000256" key="5">
    <source>
        <dbReference type="ARBA" id="ARBA00034531"/>
    </source>
</evidence>
<dbReference type="PANTHER" id="PTHR39560:SF1">
    <property type="entry name" value="PROTEIN ADENYLYLTRANSFERASE FIC-RELATED"/>
    <property type="match status" value="1"/>
</dbReference>
<reference evidence="9" key="1">
    <citation type="journal article" date="2020" name="mSystems">
        <title>Genome- and Community-Level Interaction Insights into Carbon Utilization and Element Cycling Functions of Hydrothermarchaeota in Hydrothermal Sediment.</title>
        <authorList>
            <person name="Zhou Z."/>
            <person name="Liu Y."/>
            <person name="Xu W."/>
            <person name="Pan J."/>
            <person name="Luo Z.H."/>
            <person name="Li M."/>
        </authorList>
    </citation>
    <scope>NUCLEOTIDE SEQUENCE [LARGE SCALE GENOMIC DNA]</scope>
    <source>
        <strain evidence="9">SpSt-200</strain>
    </source>
</reference>
<comment type="catalytic activity">
    <reaction evidence="6">
        <text>L-threonyl-[protein] + ATP = 3-O-(5'-adenylyl)-L-threonyl-[protein] + diphosphate</text>
        <dbReference type="Rhea" id="RHEA:54292"/>
        <dbReference type="Rhea" id="RHEA-COMP:11060"/>
        <dbReference type="Rhea" id="RHEA-COMP:13847"/>
        <dbReference type="ChEBI" id="CHEBI:30013"/>
        <dbReference type="ChEBI" id="CHEBI:30616"/>
        <dbReference type="ChEBI" id="CHEBI:33019"/>
        <dbReference type="ChEBI" id="CHEBI:138113"/>
        <dbReference type="EC" id="2.7.7.108"/>
    </reaction>
</comment>
<evidence type="ECO:0000259" key="8">
    <source>
        <dbReference type="PROSITE" id="PS51459"/>
    </source>
</evidence>
<dbReference type="PANTHER" id="PTHR39560">
    <property type="entry name" value="PROTEIN ADENYLYLTRANSFERASE FIC-RELATED"/>
    <property type="match status" value="1"/>
</dbReference>
<organism evidence="9">
    <name type="scientific">Pseudomonas graminis</name>
    <dbReference type="NCBI Taxonomy" id="158627"/>
    <lineage>
        <taxon>Bacteria</taxon>
        <taxon>Pseudomonadati</taxon>
        <taxon>Pseudomonadota</taxon>
        <taxon>Gammaproteobacteria</taxon>
        <taxon>Pseudomonadales</taxon>
        <taxon>Pseudomonadaceae</taxon>
        <taxon>Pseudomonas</taxon>
    </lineage>
</organism>
<feature type="domain" description="Fido" evidence="8">
    <location>
        <begin position="54"/>
        <end position="191"/>
    </location>
</feature>
<accession>A0A7C1X5F4</accession>
<gene>
    <name evidence="9" type="ORF">ENP23_11670</name>
</gene>
<dbReference type="EC" id="2.7.7.108" evidence="5"/>
<dbReference type="NCBIfam" id="NF007672">
    <property type="entry name" value="PRK10347.1"/>
    <property type="match status" value="1"/>
</dbReference>
<protein>
    <recommendedName>
        <fullName evidence="5">protein adenylyltransferase</fullName>
        <ecNumber evidence="5">2.7.7.108</ecNumber>
    </recommendedName>
</protein>
<dbReference type="AlphaFoldDB" id="A0A7C1X5F4"/>